<sequence>MFTGQNSEVWQCLSANACPLVWHFFENFCNNENPCLIRFLACLGYSGIAFANICQLADMGKEKAVHFVYCFAFTF</sequence>
<name>A0A2W5ELL0_9SPHI</name>
<dbReference type="AlphaFoldDB" id="A0A2W5ELL0"/>
<evidence type="ECO:0000313" key="2">
    <source>
        <dbReference type="Proteomes" id="UP000249645"/>
    </source>
</evidence>
<protein>
    <submittedName>
        <fullName evidence="1">Uncharacterized protein</fullName>
    </submittedName>
</protein>
<accession>A0A2W5ELL0</accession>
<evidence type="ECO:0000313" key="1">
    <source>
        <dbReference type="EMBL" id="PZP44981.1"/>
    </source>
</evidence>
<proteinExistence type="predicted"/>
<reference evidence="1 2" key="1">
    <citation type="submission" date="2017-11" db="EMBL/GenBank/DDBJ databases">
        <title>Infants hospitalized years apart are colonized by the same room-sourced microbial strains.</title>
        <authorList>
            <person name="Brooks B."/>
            <person name="Olm M.R."/>
            <person name="Firek B.A."/>
            <person name="Baker R."/>
            <person name="Thomas B.C."/>
            <person name="Morowitz M.J."/>
            <person name="Banfield J.F."/>
        </authorList>
    </citation>
    <scope>NUCLEOTIDE SEQUENCE [LARGE SCALE GENOMIC DNA]</scope>
    <source>
        <strain evidence="1">S2_009_000_R2_76</strain>
    </source>
</reference>
<gene>
    <name evidence="1" type="ORF">DI598_13900</name>
</gene>
<organism evidence="1 2">
    <name type="scientific">Pseudopedobacter saltans</name>
    <dbReference type="NCBI Taxonomy" id="151895"/>
    <lineage>
        <taxon>Bacteria</taxon>
        <taxon>Pseudomonadati</taxon>
        <taxon>Bacteroidota</taxon>
        <taxon>Sphingobacteriia</taxon>
        <taxon>Sphingobacteriales</taxon>
        <taxon>Sphingobacteriaceae</taxon>
        <taxon>Pseudopedobacter</taxon>
    </lineage>
</organism>
<dbReference type="EMBL" id="QFOI01000290">
    <property type="protein sequence ID" value="PZP44981.1"/>
    <property type="molecule type" value="Genomic_DNA"/>
</dbReference>
<dbReference type="Proteomes" id="UP000249645">
    <property type="component" value="Unassembled WGS sequence"/>
</dbReference>
<comment type="caution">
    <text evidence="1">The sequence shown here is derived from an EMBL/GenBank/DDBJ whole genome shotgun (WGS) entry which is preliminary data.</text>
</comment>